<evidence type="ECO:0000256" key="1">
    <source>
        <dbReference type="ARBA" id="ARBA00004141"/>
    </source>
</evidence>
<feature type="transmembrane region" description="Helical" evidence="6">
    <location>
        <begin position="177"/>
        <end position="199"/>
    </location>
</feature>
<reference evidence="8 9" key="1">
    <citation type="submission" date="2023-01" db="EMBL/GenBank/DDBJ databases">
        <title>Analysis of 21 Apiospora genomes using comparative genomics revels a genus with tremendous synthesis potential of carbohydrate active enzymes and secondary metabolites.</title>
        <authorList>
            <person name="Sorensen T."/>
        </authorList>
    </citation>
    <scope>NUCLEOTIDE SEQUENCE [LARGE SCALE GENOMIC DNA]</scope>
    <source>
        <strain evidence="8 9">CBS 20057</strain>
    </source>
</reference>
<dbReference type="EMBL" id="JAQQWI010000017">
    <property type="protein sequence ID" value="KAK8006723.1"/>
    <property type="molecule type" value="Genomic_DNA"/>
</dbReference>
<evidence type="ECO:0000256" key="3">
    <source>
        <dbReference type="ARBA" id="ARBA00022989"/>
    </source>
</evidence>
<feature type="transmembrane region" description="Helical" evidence="6">
    <location>
        <begin position="286"/>
        <end position="305"/>
    </location>
</feature>
<keyword evidence="3 6" id="KW-1133">Transmembrane helix</keyword>
<keyword evidence="2 6" id="KW-0812">Transmembrane</keyword>
<dbReference type="Proteomes" id="UP001396898">
    <property type="component" value="Unassembled WGS sequence"/>
</dbReference>
<dbReference type="SUPFAM" id="SSF81321">
    <property type="entry name" value="Family A G protein-coupled receptor-like"/>
    <property type="match status" value="1"/>
</dbReference>
<feature type="compositionally biased region" description="Polar residues" evidence="5">
    <location>
        <begin position="255"/>
        <end position="273"/>
    </location>
</feature>
<feature type="region of interest" description="Disordered" evidence="5">
    <location>
        <begin position="255"/>
        <end position="276"/>
    </location>
</feature>
<feature type="transmembrane region" description="Helical" evidence="6">
    <location>
        <begin position="102"/>
        <end position="120"/>
    </location>
</feature>
<dbReference type="PANTHER" id="PTHR23112:SF0">
    <property type="entry name" value="TRANSMEMBRANE PROTEIN 116"/>
    <property type="match status" value="1"/>
</dbReference>
<feature type="transmembrane region" description="Helical" evidence="6">
    <location>
        <begin position="12"/>
        <end position="30"/>
    </location>
</feature>
<feature type="transmembrane region" description="Helical" evidence="6">
    <location>
        <begin position="317"/>
        <end position="339"/>
    </location>
</feature>
<comment type="caution">
    <text evidence="8">The sequence shown here is derived from an EMBL/GenBank/DDBJ whole genome shotgun (WGS) entry which is preliminary data.</text>
</comment>
<evidence type="ECO:0000256" key="5">
    <source>
        <dbReference type="SAM" id="MobiDB-lite"/>
    </source>
</evidence>
<evidence type="ECO:0000256" key="4">
    <source>
        <dbReference type="ARBA" id="ARBA00023136"/>
    </source>
</evidence>
<evidence type="ECO:0000313" key="8">
    <source>
        <dbReference type="EMBL" id="KAK8006723.1"/>
    </source>
</evidence>
<evidence type="ECO:0000259" key="7">
    <source>
        <dbReference type="Pfam" id="PF11710"/>
    </source>
</evidence>
<dbReference type="Pfam" id="PF11710">
    <property type="entry name" value="Git3"/>
    <property type="match status" value="1"/>
</dbReference>
<dbReference type="PANTHER" id="PTHR23112">
    <property type="entry name" value="G PROTEIN-COUPLED RECEPTOR 157-RELATED"/>
    <property type="match status" value="1"/>
</dbReference>
<evidence type="ECO:0000313" key="9">
    <source>
        <dbReference type="Proteomes" id="UP001396898"/>
    </source>
</evidence>
<comment type="subcellular location">
    <subcellularLocation>
        <location evidence="1">Membrane</location>
        <topology evidence="1">Multi-pass membrane protein</topology>
    </subcellularLocation>
</comment>
<sequence>MGWVEHVAGPTLVLSLLSSLATGLVLMIWLSSVAKPVVKGGAAENALREALVLNLMIAEFVNSTNNSVSGIRVVTSHIPISTGPLCSLNGWTGQVSVQASDFSIFAIVLVTLLTFNYYTWPMRVSNLVKLGVCLSIWVIPLTTGTIALALNKMEPASGNWCWIAGDPPYLRYALGHGWRFVIFAAIIVIYLYIFIKVMLRVRTRKRTNSRSAQLGRPKIREISWPSATIVSAKDLEFQMDTVETPSREEFAIRPSNTRTNSQRSVAGSAQPTGGRQHHFDTELRHWLVLSIYPLTYMLVWIPGLANRFVELHGDTSQLLSVLQATTQLTGFINALCYGFKELHGRVQKKANVNRSLAEHNNQRWGFTIYRELS</sequence>
<proteinExistence type="predicted"/>
<keyword evidence="4 6" id="KW-0472">Membrane</keyword>
<feature type="domain" description="Glucose receptor Git3-like N-terminal" evidence="7">
    <location>
        <begin position="19"/>
        <end position="202"/>
    </location>
</feature>
<dbReference type="InterPro" id="IPR023041">
    <property type="entry name" value="Glucose_rcpt_Git3-like_N"/>
</dbReference>
<evidence type="ECO:0000256" key="2">
    <source>
        <dbReference type="ARBA" id="ARBA00022692"/>
    </source>
</evidence>
<feature type="transmembrane region" description="Helical" evidence="6">
    <location>
        <begin position="127"/>
        <end position="150"/>
    </location>
</feature>
<name>A0ABR1RBD5_9PEZI</name>
<keyword evidence="9" id="KW-1185">Reference proteome</keyword>
<evidence type="ECO:0000256" key="6">
    <source>
        <dbReference type="SAM" id="Phobius"/>
    </source>
</evidence>
<accession>A0ABR1RBD5</accession>
<gene>
    <name evidence="8" type="ORF">PG991_013020</name>
</gene>
<organism evidence="8 9">
    <name type="scientific">Apiospora marii</name>
    <dbReference type="NCBI Taxonomy" id="335849"/>
    <lineage>
        <taxon>Eukaryota</taxon>
        <taxon>Fungi</taxon>
        <taxon>Dikarya</taxon>
        <taxon>Ascomycota</taxon>
        <taxon>Pezizomycotina</taxon>
        <taxon>Sordariomycetes</taxon>
        <taxon>Xylariomycetidae</taxon>
        <taxon>Amphisphaeriales</taxon>
        <taxon>Apiosporaceae</taxon>
        <taxon>Apiospora</taxon>
    </lineage>
</organism>
<protein>
    <recommendedName>
        <fullName evidence="7">Glucose receptor Git3-like N-terminal domain-containing protein</fullName>
    </recommendedName>
</protein>
<dbReference type="Gene3D" id="1.20.1070.10">
    <property type="entry name" value="Rhodopsin 7-helix transmembrane proteins"/>
    <property type="match status" value="1"/>
</dbReference>